<evidence type="ECO:0000256" key="2">
    <source>
        <dbReference type="ARBA" id="ARBA00005722"/>
    </source>
</evidence>
<evidence type="ECO:0000313" key="7">
    <source>
        <dbReference type="EMBL" id="MDX6848920.1"/>
    </source>
</evidence>
<evidence type="ECO:0000256" key="6">
    <source>
        <dbReference type="SAM" id="SignalP"/>
    </source>
</evidence>
<dbReference type="PANTHER" id="PTHR38776">
    <property type="entry name" value="MLTA-INTERACTING PROTEIN-RELATED"/>
    <property type="match status" value="1"/>
</dbReference>
<feature type="chain" id="PRO_5045489998" evidence="6">
    <location>
        <begin position="22"/>
        <end position="288"/>
    </location>
</feature>
<keyword evidence="5" id="KW-0998">Cell outer membrane</keyword>
<feature type="signal peptide" evidence="6">
    <location>
        <begin position="1"/>
        <end position="21"/>
    </location>
</feature>
<dbReference type="RefSeq" id="WP_302723812.1">
    <property type="nucleotide sequence ID" value="NZ_JAULRU010000705.1"/>
</dbReference>
<evidence type="ECO:0000256" key="4">
    <source>
        <dbReference type="ARBA" id="ARBA00023136"/>
    </source>
</evidence>
<dbReference type="EMBL" id="JAXAFO010000007">
    <property type="protein sequence ID" value="MDX6848920.1"/>
    <property type="molecule type" value="Genomic_DNA"/>
</dbReference>
<comment type="subcellular location">
    <subcellularLocation>
        <location evidence="1">Cell outer membrane</location>
    </subcellularLocation>
</comment>
<keyword evidence="8" id="KW-1185">Reference proteome</keyword>
<evidence type="ECO:0000256" key="1">
    <source>
        <dbReference type="ARBA" id="ARBA00004442"/>
    </source>
</evidence>
<evidence type="ECO:0000256" key="5">
    <source>
        <dbReference type="ARBA" id="ARBA00023237"/>
    </source>
</evidence>
<dbReference type="PANTHER" id="PTHR38776:SF1">
    <property type="entry name" value="MLTA-INTERACTING PROTEIN-RELATED"/>
    <property type="match status" value="1"/>
</dbReference>
<gene>
    <name evidence="7" type="ORF">SCD92_06075</name>
</gene>
<keyword evidence="4" id="KW-0472">Membrane</keyword>
<protein>
    <submittedName>
        <fullName evidence="7">MipA/OmpV family protein</fullName>
    </submittedName>
</protein>
<proteinExistence type="inferred from homology"/>
<keyword evidence="3 6" id="KW-0732">Signal</keyword>
<accession>A0ABU4RVM0</accession>
<dbReference type="InterPro" id="IPR010583">
    <property type="entry name" value="MipA"/>
</dbReference>
<sequence>MKIKLYLFMLTAMLVSKSIVAADIVSDVRAGGDGKSSSYEESYIELGVSLVVANNPWDIAAGEEYDDHDLNLDFDVYGQLKKNNFLIEVTQGTMDGLNLGYTFLTTPTWQVDFLAGSLNGSYEIGKDYKIDDNDTESERNRKIYERNRIYVGTGLRVTHYWGKYVVQARILNDFVYQSGTGGSLRIGRGWQYRNWYIFGIFGGEYRSAKTNQMWYGIDSDEATARYPSYNAESTFNFSSQLGFIRPINENWVLRGYIGYSNTPASASKSSLVEDEDTSYSSISVNRVF</sequence>
<name>A0ABU4RVM0_9GAMM</name>
<evidence type="ECO:0000256" key="3">
    <source>
        <dbReference type="ARBA" id="ARBA00022729"/>
    </source>
</evidence>
<comment type="caution">
    <text evidence="7">The sequence shown here is derived from an EMBL/GenBank/DDBJ whole genome shotgun (WGS) entry which is preliminary data.</text>
</comment>
<dbReference type="Proteomes" id="UP001273505">
    <property type="component" value="Unassembled WGS sequence"/>
</dbReference>
<dbReference type="Pfam" id="PF06629">
    <property type="entry name" value="MipA"/>
    <property type="match status" value="1"/>
</dbReference>
<reference evidence="7 8" key="1">
    <citation type="submission" date="2023-11" db="EMBL/GenBank/DDBJ databases">
        <title>Gilvimarinus fulvus sp. nov., isolated from the surface of Kelp.</title>
        <authorList>
            <person name="Sun Y.Y."/>
            <person name="Gong Y."/>
            <person name="Du Z.J."/>
        </authorList>
    </citation>
    <scope>NUCLEOTIDE SEQUENCE [LARGE SCALE GENOMIC DNA]</scope>
    <source>
        <strain evidence="7 8">SDUM040013</strain>
    </source>
</reference>
<comment type="similarity">
    <text evidence="2">Belongs to the MipA/OmpV family.</text>
</comment>
<evidence type="ECO:0000313" key="8">
    <source>
        <dbReference type="Proteomes" id="UP001273505"/>
    </source>
</evidence>
<organism evidence="7 8">
    <name type="scientific">Gilvimarinus gilvus</name>
    <dbReference type="NCBI Taxonomy" id="3058038"/>
    <lineage>
        <taxon>Bacteria</taxon>
        <taxon>Pseudomonadati</taxon>
        <taxon>Pseudomonadota</taxon>
        <taxon>Gammaproteobacteria</taxon>
        <taxon>Cellvibrionales</taxon>
        <taxon>Cellvibrionaceae</taxon>
        <taxon>Gilvimarinus</taxon>
    </lineage>
</organism>